<evidence type="ECO:0000313" key="1">
    <source>
        <dbReference type="EMBL" id="MFD0862982.1"/>
    </source>
</evidence>
<accession>A0ABW3D1I9</accession>
<reference evidence="2" key="1">
    <citation type="journal article" date="2019" name="Int. J. Syst. Evol. Microbiol.">
        <title>The Global Catalogue of Microorganisms (GCM) 10K type strain sequencing project: providing services to taxonomists for standard genome sequencing and annotation.</title>
        <authorList>
            <consortium name="The Broad Institute Genomics Platform"/>
            <consortium name="The Broad Institute Genome Sequencing Center for Infectious Disease"/>
            <person name="Wu L."/>
            <person name="Ma J."/>
        </authorList>
    </citation>
    <scope>NUCLEOTIDE SEQUENCE [LARGE SCALE GENOMIC DNA]</scope>
    <source>
        <strain evidence="2">CCUG 62952</strain>
    </source>
</reference>
<evidence type="ECO:0000313" key="2">
    <source>
        <dbReference type="Proteomes" id="UP001596978"/>
    </source>
</evidence>
<dbReference type="Proteomes" id="UP001596978">
    <property type="component" value="Unassembled WGS sequence"/>
</dbReference>
<organism evidence="1 2">
    <name type="scientific">Sungkyunkwania multivorans</name>
    <dbReference type="NCBI Taxonomy" id="1173618"/>
    <lineage>
        <taxon>Bacteria</taxon>
        <taxon>Pseudomonadati</taxon>
        <taxon>Bacteroidota</taxon>
        <taxon>Flavobacteriia</taxon>
        <taxon>Flavobacteriales</taxon>
        <taxon>Flavobacteriaceae</taxon>
        <taxon>Sungkyunkwania</taxon>
    </lineage>
</organism>
<proteinExistence type="predicted"/>
<name>A0ABW3D1I9_9FLAO</name>
<keyword evidence="2" id="KW-1185">Reference proteome</keyword>
<gene>
    <name evidence="1" type="ORF">ACFQ1M_12275</name>
</gene>
<comment type="caution">
    <text evidence="1">The sequence shown here is derived from an EMBL/GenBank/DDBJ whole genome shotgun (WGS) entry which is preliminary data.</text>
</comment>
<sequence>MRNHLLLLFSILNLNAFSQTKQVAFKGVFEPNSQKTYWFHTQNGDMLTVDIKAGKRQRISSIEVMAYPDKIIFAESNFKVVEEQFNFIDTQFYKVTIKNDRDAAIKIDASLQFTSKEALKKVQFRPASDTTYGYQTTMLRKVENLLPQTVQSDKFFLNSRSNAVVKGGKNRVLLPINLPQNTVEWYYVLTASRDENEVKNTRNTFNLASELTKYVDNENSLKQAVTTIAPPPSANICDVYLLDESNAKLFKEKEDFEYDITSSRENYKSGIINVKKANANPVFIGINNSNNIYGIHVGIEVVAIVKDQNYLPEERRIPIITSFLQPYVD</sequence>
<dbReference type="RefSeq" id="WP_386408621.1">
    <property type="nucleotide sequence ID" value="NZ_JBHTJH010000017.1"/>
</dbReference>
<evidence type="ECO:0008006" key="3">
    <source>
        <dbReference type="Google" id="ProtNLM"/>
    </source>
</evidence>
<dbReference type="EMBL" id="JBHTJH010000017">
    <property type="protein sequence ID" value="MFD0862982.1"/>
    <property type="molecule type" value="Genomic_DNA"/>
</dbReference>
<protein>
    <recommendedName>
        <fullName evidence="3">DUF4138 domain-containing protein</fullName>
    </recommendedName>
</protein>